<keyword evidence="2" id="KW-0560">Oxidoreductase</keyword>
<dbReference type="InterPro" id="IPR020904">
    <property type="entry name" value="Sc_DH/Rdtase_CS"/>
</dbReference>
<protein>
    <submittedName>
        <fullName evidence="3">Uncharacterized protein</fullName>
    </submittedName>
</protein>
<dbReference type="PANTHER" id="PTHR24322">
    <property type="entry name" value="PKSB"/>
    <property type="match status" value="1"/>
</dbReference>
<evidence type="ECO:0000313" key="3">
    <source>
        <dbReference type="EMBL" id="VDN39586.1"/>
    </source>
</evidence>
<sequence>MLGEAYEKVHNCIPDLIRQPKPTVPESSYAPCGHLVFTTSVAGQIAAPGLSTYCASKAALSMFAECLSLEVARQNISDKIHVTDVRPFYMNTRMFKGCSSRLSVLLPNIETKDAARRIVYGIRHREFIV</sequence>
<dbReference type="InterPro" id="IPR002347">
    <property type="entry name" value="SDR_fam"/>
</dbReference>
<dbReference type="PROSITE" id="PS00061">
    <property type="entry name" value="ADH_SHORT"/>
    <property type="match status" value="1"/>
</dbReference>
<dbReference type="PANTHER" id="PTHR24322:SF736">
    <property type="entry name" value="RETINOL DEHYDROGENASE 10"/>
    <property type="match status" value="1"/>
</dbReference>
<dbReference type="EMBL" id="UYRU01095950">
    <property type="protein sequence ID" value="VDN39586.1"/>
    <property type="molecule type" value="Genomic_DNA"/>
</dbReference>
<dbReference type="GO" id="GO:0016616">
    <property type="term" value="F:oxidoreductase activity, acting on the CH-OH group of donors, NAD or NADP as acceptor"/>
    <property type="evidence" value="ECO:0007669"/>
    <property type="project" value="TreeGrafter"/>
</dbReference>
<organism evidence="3 4">
    <name type="scientific">Dibothriocephalus latus</name>
    <name type="common">Fish tapeworm</name>
    <name type="synonym">Diphyllobothrium latum</name>
    <dbReference type="NCBI Taxonomy" id="60516"/>
    <lineage>
        <taxon>Eukaryota</taxon>
        <taxon>Metazoa</taxon>
        <taxon>Spiralia</taxon>
        <taxon>Lophotrochozoa</taxon>
        <taxon>Platyhelminthes</taxon>
        <taxon>Cestoda</taxon>
        <taxon>Eucestoda</taxon>
        <taxon>Diphyllobothriidea</taxon>
        <taxon>Diphyllobothriidae</taxon>
        <taxon>Dibothriocephalus</taxon>
    </lineage>
</organism>
<evidence type="ECO:0000313" key="4">
    <source>
        <dbReference type="Proteomes" id="UP000281553"/>
    </source>
</evidence>
<dbReference type="Gene3D" id="3.40.50.720">
    <property type="entry name" value="NAD(P)-binding Rossmann-like Domain"/>
    <property type="match status" value="1"/>
</dbReference>
<dbReference type="Proteomes" id="UP000281553">
    <property type="component" value="Unassembled WGS sequence"/>
</dbReference>
<evidence type="ECO:0000256" key="2">
    <source>
        <dbReference type="ARBA" id="ARBA00023002"/>
    </source>
</evidence>
<evidence type="ECO:0000256" key="1">
    <source>
        <dbReference type="ARBA" id="ARBA00006484"/>
    </source>
</evidence>
<accession>A0A3P7R942</accession>
<dbReference type="InterPro" id="IPR036291">
    <property type="entry name" value="NAD(P)-bd_dom_sf"/>
</dbReference>
<reference evidence="3 4" key="1">
    <citation type="submission" date="2018-11" db="EMBL/GenBank/DDBJ databases">
        <authorList>
            <consortium name="Pathogen Informatics"/>
        </authorList>
    </citation>
    <scope>NUCLEOTIDE SEQUENCE [LARGE SCALE GENOMIC DNA]</scope>
</reference>
<dbReference type="PRINTS" id="PR00081">
    <property type="entry name" value="GDHRDH"/>
</dbReference>
<dbReference type="SUPFAM" id="SSF51735">
    <property type="entry name" value="NAD(P)-binding Rossmann-fold domains"/>
    <property type="match status" value="1"/>
</dbReference>
<gene>
    <name evidence="3" type="ORF">DILT_LOCUS17940</name>
</gene>
<comment type="similarity">
    <text evidence="1">Belongs to the short-chain dehydrogenases/reductases (SDR) family.</text>
</comment>
<proteinExistence type="inferred from homology"/>
<keyword evidence="4" id="KW-1185">Reference proteome</keyword>
<dbReference type="Pfam" id="PF00106">
    <property type="entry name" value="adh_short"/>
    <property type="match status" value="1"/>
</dbReference>
<dbReference type="AlphaFoldDB" id="A0A3P7R942"/>
<dbReference type="OrthoDB" id="10253736at2759"/>
<name>A0A3P7R942_DIBLA</name>